<feature type="transmembrane region" description="Helical" evidence="1">
    <location>
        <begin position="12"/>
        <end position="31"/>
    </location>
</feature>
<keyword evidence="1" id="KW-1133">Transmembrane helix</keyword>
<keyword evidence="3" id="KW-1185">Reference proteome</keyword>
<accession>A0A4Q1KID9</accession>
<evidence type="ECO:0000313" key="2">
    <source>
        <dbReference type="EMBL" id="RXR28899.1"/>
    </source>
</evidence>
<protein>
    <submittedName>
        <fullName evidence="2">Uncharacterized protein</fullName>
    </submittedName>
</protein>
<keyword evidence="1" id="KW-0812">Transmembrane</keyword>
<dbReference type="AlphaFoldDB" id="A0A4Q1KID9"/>
<organism evidence="2 3">
    <name type="scientific">Flavobacterium piscinae</name>
    <dbReference type="NCBI Taxonomy" id="2506424"/>
    <lineage>
        <taxon>Bacteria</taxon>
        <taxon>Pseudomonadati</taxon>
        <taxon>Bacteroidota</taxon>
        <taxon>Flavobacteriia</taxon>
        <taxon>Flavobacteriales</taxon>
        <taxon>Flavobacteriaceae</taxon>
        <taxon>Flavobacterium</taxon>
    </lineage>
</organism>
<dbReference type="Proteomes" id="UP000289734">
    <property type="component" value="Unassembled WGS sequence"/>
</dbReference>
<reference evidence="3" key="1">
    <citation type="submission" date="2019-01" db="EMBL/GenBank/DDBJ databases">
        <title>Cytophagaceae bacterium strain CAR-16.</title>
        <authorList>
            <person name="Chen W.-M."/>
        </authorList>
    </citation>
    <scope>NUCLEOTIDE SEQUENCE [LARGE SCALE GENOMIC DNA]</scope>
    <source>
        <strain evidence="3">ICH-30</strain>
    </source>
</reference>
<evidence type="ECO:0000256" key="1">
    <source>
        <dbReference type="SAM" id="Phobius"/>
    </source>
</evidence>
<dbReference type="RefSeq" id="WP_129465467.1">
    <property type="nucleotide sequence ID" value="NZ_SBKQ01000016.1"/>
</dbReference>
<proteinExistence type="predicted"/>
<gene>
    <name evidence="2" type="ORF">EQG68_13785</name>
</gene>
<comment type="caution">
    <text evidence="2">The sequence shown here is derived from an EMBL/GenBank/DDBJ whole genome shotgun (WGS) entry which is preliminary data.</text>
</comment>
<name>A0A4Q1KID9_9FLAO</name>
<sequence length="194" mass="22136">MASILGMKKNILYGILIVLGVFLLIQIIPIGDYCGGLMNFLISIVILVLIMLIVLITSINEIYRYIKNKTKFDFIPIIISFSILIIFYLIMETESDKFWTSEKLNGITISTAAKSGTLKLYNNGSFAAKYNQADFSCTYQGDYRISNDTLYLDRNELESLTENIFTTKYSINKKDSLLQPIKKGFEVINIYKLN</sequence>
<dbReference type="EMBL" id="SBKQ01000016">
    <property type="protein sequence ID" value="RXR28899.1"/>
    <property type="molecule type" value="Genomic_DNA"/>
</dbReference>
<dbReference type="OrthoDB" id="9778250at2"/>
<keyword evidence="1" id="KW-0472">Membrane</keyword>
<feature type="transmembrane region" description="Helical" evidence="1">
    <location>
        <begin position="72"/>
        <end position="91"/>
    </location>
</feature>
<evidence type="ECO:0000313" key="3">
    <source>
        <dbReference type="Proteomes" id="UP000289734"/>
    </source>
</evidence>
<feature type="transmembrane region" description="Helical" evidence="1">
    <location>
        <begin position="37"/>
        <end position="60"/>
    </location>
</feature>